<sequence length="132" mass="13654">MMGIFLTALATALSLLIVDLVVPGVNIANFPSAMIAAVAIGLINGSVKPVLSTLSLPLNFVSLGAFSLVVNGICFALAAFLVPGFSVHGIIAFLVGPVVLSFANTFINNYFVEKNLSLKSGEDKTKAELPSS</sequence>
<feature type="transmembrane region" description="Helical" evidence="1">
    <location>
        <begin position="87"/>
        <end position="107"/>
    </location>
</feature>
<evidence type="ECO:0000313" key="2">
    <source>
        <dbReference type="EMBL" id="KIE09738.1"/>
    </source>
</evidence>
<accession>A0A0C1R1H5</accession>
<name>A0A0C1R1H5_9CYAN</name>
<feature type="transmembrane region" description="Helical" evidence="1">
    <location>
        <begin position="58"/>
        <end position="81"/>
    </location>
</feature>
<dbReference type="AlphaFoldDB" id="A0A0C1R1H5"/>
<dbReference type="Pfam" id="PF04020">
    <property type="entry name" value="Phage_holin_4_2"/>
    <property type="match status" value="1"/>
</dbReference>
<feature type="transmembrane region" description="Helical" evidence="1">
    <location>
        <begin position="33"/>
        <end position="51"/>
    </location>
</feature>
<keyword evidence="1" id="KW-1133">Transmembrane helix</keyword>
<dbReference type="InterPro" id="IPR007165">
    <property type="entry name" value="Phage_holin_4_2"/>
</dbReference>
<gene>
    <name evidence="2" type="ORF">DA73_0225840</name>
</gene>
<protein>
    <submittedName>
        <fullName evidence="2">Membrane protein</fullName>
    </submittedName>
</protein>
<comment type="caution">
    <text evidence="2">The sequence shown here is derived from an EMBL/GenBank/DDBJ whole genome shotgun (WGS) entry which is preliminary data.</text>
</comment>
<dbReference type="EMBL" id="JHEG02000054">
    <property type="protein sequence ID" value="KIE09738.1"/>
    <property type="molecule type" value="Genomic_DNA"/>
</dbReference>
<evidence type="ECO:0000256" key="1">
    <source>
        <dbReference type="SAM" id="Phobius"/>
    </source>
</evidence>
<reference evidence="2" key="1">
    <citation type="journal article" date="2015" name="Genome Announc.">
        <title>Draft Genome Sequence of Tolypothrix boutellei Strain VB521301.</title>
        <authorList>
            <person name="Chandrababunaidu M.M."/>
            <person name="Singh D."/>
            <person name="Sen D."/>
            <person name="Bhan S."/>
            <person name="Das S."/>
            <person name="Gupta A."/>
            <person name="Adhikary S.P."/>
            <person name="Tripathy S."/>
        </authorList>
    </citation>
    <scope>NUCLEOTIDE SEQUENCE</scope>
    <source>
        <strain evidence="2">VB521301</strain>
    </source>
</reference>
<proteinExistence type="predicted"/>
<dbReference type="PANTHER" id="PTHR37309:SF1">
    <property type="entry name" value="SLR0284 PROTEIN"/>
    <property type="match status" value="1"/>
</dbReference>
<keyword evidence="1" id="KW-0812">Transmembrane</keyword>
<dbReference type="PANTHER" id="PTHR37309">
    <property type="entry name" value="SLR0284 PROTEIN"/>
    <property type="match status" value="1"/>
</dbReference>
<keyword evidence="1" id="KW-0472">Membrane</keyword>
<organism evidence="2">
    <name type="scientific">Tolypothrix bouteillei VB521301</name>
    <dbReference type="NCBI Taxonomy" id="1479485"/>
    <lineage>
        <taxon>Bacteria</taxon>
        <taxon>Bacillati</taxon>
        <taxon>Cyanobacteriota</taxon>
        <taxon>Cyanophyceae</taxon>
        <taxon>Nostocales</taxon>
        <taxon>Tolypothrichaceae</taxon>
        <taxon>Tolypothrix</taxon>
    </lineage>
</organism>
<dbReference type="STRING" id="1479485.DA73_0225840"/>